<reference evidence="2 3" key="1">
    <citation type="submission" date="2019-03" db="EMBL/GenBank/DDBJ databases">
        <title>Cohnella endophytica sp. nov., a novel endophytic bacterium isolated from bark of Sonneratia apetala.</title>
        <authorList>
            <person name="Tuo L."/>
        </authorList>
    </citation>
    <scope>NUCLEOTIDE SEQUENCE [LARGE SCALE GENOMIC DNA]</scope>
    <source>
        <strain evidence="2 3">CCTCC AB 208254</strain>
    </source>
</reference>
<dbReference type="AlphaFoldDB" id="A0A4Y8LZM5"/>
<dbReference type="OrthoDB" id="6101375at2"/>
<organism evidence="2 3">
    <name type="scientific">Cohnella luojiensis</name>
    <dbReference type="NCBI Taxonomy" id="652876"/>
    <lineage>
        <taxon>Bacteria</taxon>
        <taxon>Bacillati</taxon>
        <taxon>Bacillota</taxon>
        <taxon>Bacilli</taxon>
        <taxon>Bacillales</taxon>
        <taxon>Paenibacillaceae</taxon>
        <taxon>Cohnella</taxon>
    </lineage>
</organism>
<dbReference type="InterPro" id="IPR023198">
    <property type="entry name" value="PGP-like_dom2"/>
</dbReference>
<dbReference type="GO" id="GO:0016787">
    <property type="term" value="F:hydrolase activity"/>
    <property type="evidence" value="ECO:0007669"/>
    <property type="project" value="UniProtKB-KW"/>
</dbReference>
<dbReference type="PANTHER" id="PTHR43316:SF8">
    <property type="entry name" value="HAD FAMILY HYDROLASE"/>
    <property type="match status" value="1"/>
</dbReference>
<dbReference type="SFLD" id="SFLDS00003">
    <property type="entry name" value="Haloacid_Dehalogenase"/>
    <property type="match status" value="1"/>
</dbReference>
<protein>
    <submittedName>
        <fullName evidence="2">HAD family hydrolase</fullName>
    </submittedName>
</protein>
<dbReference type="Gene3D" id="1.10.150.240">
    <property type="entry name" value="Putative phosphatase, domain 2"/>
    <property type="match status" value="1"/>
</dbReference>
<dbReference type="Gene3D" id="3.40.50.1000">
    <property type="entry name" value="HAD superfamily/HAD-like"/>
    <property type="match status" value="1"/>
</dbReference>
<keyword evidence="1 2" id="KW-0378">Hydrolase</keyword>
<dbReference type="SUPFAM" id="SSF56784">
    <property type="entry name" value="HAD-like"/>
    <property type="match status" value="1"/>
</dbReference>
<dbReference type="EMBL" id="SOMN01000022">
    <property type="protein sequence ID" value="TFE24867.1"/>
    <property type="molecule type" value="Genomic_DNA"/>
</dbReference>
<accession>A0A4Y8LZM5</accession>
<dbReference type="Proteomes" id="UP000297900">
    <property type="component" value="Unassembled WGS sequence"/>
</dbReference>
<sequence>MSQKIMFDLDDTLVYCNKYFHFILDQFADEMTSWYTPAGISRENIMAKQTEIDIAGVQILGFKSEHFPQSFIDTYRYFQNLTGRVASPLEEEKLWKLGNSVYELDVEPYPLMEETLDSLASGGHELHLYTGGDMLIQYRKIEQMNLERYFQNRIYVRQHKNKDALEQILSEGRFDRANTWMIGNSVRTDVLPALHCGIHAVYLKQKAEWTYNVIPIDAKPSGALLTLTALPQVPPAISDYLIQVGMKV</sequence>
<dbReference type="InterPro" id="IPR036412">
    <property type="entry name" value="HAD-like_sf"/>
</dbReference>
<dbReference type="PANTHER" id="PTHR43316">
    <property type="entry name" value="HYDROLASE, HALOACID DELAHOGENASE-RELATED"/>
    <property type="match status" value="1"/>
</dbReference>
<evidence type="ECO:0000313" key="2">
    <source>
        <dbReference type="EMBL" id="TFE24867.1"/>
    </source>
</evidence>
<dbReference type="SFLD" id="SFLDG01129">
    <property type="entry name" value="C1.5:_HAD__Beta-PGM__Phosphata"/>
    <property type="match status" value="1"/>
</dbReference>
<proteinExistence type="predicted"/>
<gene>
    <name evidence="2" type="ORF">E2980_15090</name>
</gene>
<name>A0A4Y8LZM5_9BACL</name>
<keyword evidence="3" id="KW-1185">Reference proteome</keyword>
<comment type="caution">
    <text evidence="2">The sequence shown here is derived from an EMBL/GenBank/DDBJ whole genome shotgun (WGS) entry which is preliminary data.</text>
</comment>
<dbReference type="RefSeq" id="WP_135153025.1">
    <property type="nucleotide sequence ID" value="NZ_SOMN01000022.1"/>
</dbReference>
<dbReference type="InterPro" id="IPR023214">
    <property type="entry name" value="HAD_sf"/>
</dbReference>
<dbReference type="InterPro" id="IPR051540">
    <property type="entry name" value="S-2-haloacid_dehalogenase"/>
</dbReference>
<evidence type="ECO:0000313" key="3">
    <source>
        <dbReference type="Proteomes" id="UP000297900"/>
    </source>
</evidence>
<dbReference type="Pfam" id="PF00702">
    <property type="entry name" value="Hydrolase"/>
    <property type="match status" value="1"/>
</dbReference>
<evidence type="ECO:0000256" key="1">
    <source>
        <dbReference type="ARBA" id="ARBA00022801"/>
    </source>
</evidence>